<reference evidence="1 2" key="1">
    <citation type="submission" date="2021-03" db="EMBL/GenBank/DDBJ databases">
        <title>Genomic and phenotypic characterization of Chloracidobacterium isolates provides evidence for multiple species.</title>
        <authorList>
            <person name="Saini M.K."/>
            <person name="Costas A.M.G."/>
            <person name="Tank M."/>
            <person name="Bryant D.A."/>
        </authorList>
    </citation>
    <scope>NUCLEOTIDE SEQUENCE [LARGE SCALE GENOMIC DNA]</scope>
    <source>
        <strain evidence="1 2">N</strain>
    </source>
</reference>
<dbReference type="Gene3D" id="3.40.50.1240">
    <property type="entry name" value="Phosphoglycerate mutase-like"/>
    <property type="match status" value="1"/>
</dbReference>
<evidence type="ECO:0000313" key="2">
    <source>
        <dbReference type="Proteomes" id="UP000677668"/>
    </source>
</evidence>
<gene>
    <name evidence="1" type="ORF">J8C05_03840</name>
</gene>
<dbReference type="PANTHER" id="PTHR48100">
    <property type="entry name" value="BROAD-SPECIFICITY PHOSPHATASE YOR283W-RELATED"/>
    <property type="match status" value="1"/>
</dbReference>
<dbReference type="SMART" id="SM00855">
    <property type="entry name" value="PGAM"/>
    <property type="match status" value="1"/>
</dbReference>
<keyword evidence="2" id="KW-1185">Reference proteome</keyword>
<dbReference type="InterPro" id="IPR050275">
    <property type="entry name" value="PGM_Phosphatase"/>
</dbReference>
<dbReference type="InterPro" id="IPR013078">
    <property type="entry name" value="His_Pase_superF_clade-1"/>
</dbReference>
<sequence length="214" mass="23832">MLPETPVTTLLLIRHGETIDGPAPRCHGWTDLPLSETGRTQIARLREYLRAYLRDGQPVAIYSSDLQRSRQTADILTEGQNLRPTAVHALREINFGDLEGCLVDDLPERFPATVAAWRTNPATCRFPNGESFQEVKQRVLPTVERLLSAHAGATIAMALHSGVNRIILGWALGLPDEYLVRLEQDHGCLNVITFGPLHPRLRLHNFVPVLTGSH</sequence>
<evidence type="ECO:0000313" key="1">
    <source>
        <dbReference type="EMBL" id="QUV94585.1"/>
    </source>
</evidence>
<accession>A0ABX8B0R7</accession>
<dbReference type="InterPro" id="IPR029033">
    <property type="entry name" value="His_PPase_superfam"/>
</dbReference>
<dbReference type="PIRSF" id="PIRSF000709">
    <property type="entry name" value="6PFK_2-Ptase"/>
    <property type="match status" value="1"/>
</dbReference>
<dbReference type="EMBL" id="CP072642">
    <property type="protein sequence ID" value="QUV94585.1"/>
    <property type="molecule type" value="Genomic_DNA"/>
</dbReference>
<dbReference type="SUPFAM" id="SSF53254">
    <property type="entry name" value="Phosphoglycerate mutase-like"/>
    <property type="match status" value="1"/>
</dbReference>
<protein>
    <submittedName>
        <fullName evidence="1">Histidine phosphatase family protein</fullName>
    </submittedName>
</protein>
<dbReference type="Proteomes" id="UP000677668">
    <property type="component" value="Chromosome 1"/>
</dbReference>
<dbReference type="RefSeq" id="WP_211422867.1">
    <property type="nucleotide sequence ID" value="NZ_CP072642.1"/>
</dbReference>
<dbReference type="PANTHER" id="PTHR48100:SF10">
    <property type="entry name" value="2-CARBOXY-D-ARABINITOL-1-PHOSPHATASE-RELATED"/>
    <property type="match status" value="1"/>
</dbReference>
<proteinExistence type="predicted"/>
<name>A0ABX8B0R7_9BACT</name>
<dbReference type="CDD" id="cd07067">
    <property type="entry name" value="HP_PGM_like"/>
    <property type="match status" value="1"/>
</dbReference>
<organism evidence="1 2">
    <name type="scientific">Chloracidobacterium sp. N</name>
    <dbReference type="NCBI Taxonomy" id="2821540"/>
    <lineage>
        <taxon>Bacteria</taxon>
        <taxon>Pseudomonadati</taxon>
        <taxon>Acidobacteriota</taxon>
        <taxon>Terriglobia</taxon>
        <taxon>Terriglobales</taxon>
        <taxon>Acidobacteriaceae</taxon>
        <taxon>Chloracidobacterium</taxon>
        <taxon>Chloracidobacterium aggregatum</taxon>
    </lineage>
</organism>
<dbReference type="Pfam" id="PF00300">
    <property type="entry name" value="His_Phos_1"/>
    <property type="match status" value="1"/>
</dbReference>